<comment type="similarity">
    <text evidence="2">Belongs to the TFIIB family.</text>
</comment>
<protein>
    <submittedName>
        <fullName evidence="10">Putative transcription factor IIIB 50 kDa subunit-like</fullName>
    </submittedName>
</protein>
<dbReference type="Gene3D" id="1.10.472.170">
    <property type="match status" value="1"/>
</dbReference>
<keyword evidence="3" id="KW-0479">Metal-binding</keyword>
<evidence type="ECO:0000256" key="7">
    <source>
        <dbReference type="ARBA" id="ARBA00023163"/>
    </source>
</evidence>
<name>A0A2G8L444_STIJA</name>
<dbReference type="InterPro" id="IPR000812">
    <property type="entry name" value="TFIIB"/>
</dbReference>
<dbReference type="OrthoDB" id="2121711at2759"/>
<comment type="subcellular location">
    <subcellularLocation>
        <location evidence="1">Nucleus</location>
    </subcellularLocation>
</comment>
<evidence type="ECO:0000256" key="5">
    <source>
        <dbReference type="ARBA" id="ARBA00022833"/>
    </source>
</evidence>
<dbReference type="GO" id="GO:0070897">
    <property type="term" value="P:transcription preinitiation complex assembly"/>
    <property type="evidence" value="ECO:0007669"/>
    <property type="project" value="InterPro"/>
</dbReference>
<sequence length="270" mass="29798">MAAKCADCGGELEADGGHLVCTKCGACTEETTFQNPSDPQSQGAFCNSSGVIQSDLASSGRIDFRHRASKQYLSKWKTIISNGGDALRLTSEVVKEATLLFERAYNEPTKVIIMKRDGYKRGLCAACLHVACQRNSVNIGVKIFWEVVQANGPAFQKAMNDLKTILNVHIQPLDPFDKESIKGCLNKYGVEKPDLIKVISQIIKLAKDKQIHTGCIPEPLIIAAAFMAWQNSTPNGFKTNIQDFKLQGASAMYRSITQRLAELRKMFQHI</sequence>
<dbReference type="InterPro" id="IPR036915">
    <property type="entry name" value="Cyclin-like_sf"/>
</dbReference>
<accession>A0A2G8L444</accession>
<comment type="caution">
    <text evidence="10">The sequence shown here is derived from an EMBL/GenBank/DDBJ whole genome shotgun (WGS) entry which is preliminary data.</text>
</comment>
<evidence type="ECO:0000259" key="9">
    <source>
        <dbReference type="Pfam" id="PF21886"/>
    </source>
</evidence>
<evidence type="ECO:0000256" key="2">
    <source>
        <dbReference type="ARBA" id="ARBA00010857"/>
    </source>
</evidence>
<evidence type="ECO:0000313" key="11">
    <source>
        <dbReference type="Proteomes" id="UP000230750"/>
    </source>
</evidence>
<keyword evidence="7" id="KW-0804">Transcription</keyword>
<dbReference type="PANTHER" id="PTHR11618">
    <property type="entry name" value="TRANSCRIPTION INITIATION FACTOR IIB-RELATED"/>
    <property type="match status" value="1"/>
</dbReference>
<evidence type="ECO:0000313" key="10">
    <source>
        <dbReference type="EMBL" id="PIK54975.1"/>
    </source>
</evidence>
<dbReference type="GO" id="GO:0097550">
    <property type="term" value="C:transcription preinitiation complex"/>
    <property type="evidence" value="ECO:0007669"/>
    <property type="project" value="TreeGrafter"/>
</dbReference>
<evidence type="ECO:0000256" key="1">
    <source>
        <dbReference type="ARBA" id="ARBA00004123"/>
    </source>
</evidence>
<reference evidence="10 11" key="1">
    <citation type="journal article" date="2017" name="PLoS Biol.">
        <title>The sea cucumber genome provides insights into morphological evolution and visceral regeneration.</title>
        <authorList>
            <person name="Zhang X."/>
            <person name="Sun L."/>
            <person name="Yuan J."/>
            <person name="Sun Y."/>
            <person name="Gao Y."/>
            <person name="Zhang L."/>
            <person name="Li S."/>
            <person name="Dai H."/>
            <person name="Hamel J.F."/>
            <person name="Liu C."/>
            <person name="Yu Y."/>
            <person name="Liu S."/>
            <person name="Lin W."/>
            <person name="Guo K."/>
            <person name="Jin S."/>
            <person name="Xu P."/>
            <person name="Storey K.B."/>
            <person name="Huan P."/>
            <person name="Zhang T."/>
            <person name="Zhou Y."/>
            <person name="Zhang J."/>
            <person name="Lin C."/>
            <person name="Li X."/>
            <person name="Xing L."/>
            <person name="Huo D."/>
            <person name="Sun M."/>
            <person name="Wang L."/>
            <person name="Mercier A."/>
            <person name="Li F."/>
            <person name="Yang H."/>
            <person name="Xiang J."/>
        </authorList>
    </citation>
    <scope>NUCLEOTIDE SEQUENCE [LARGE SCALE GENOMIC DNA]</scope>
    <source>
        <strain evidence="10">Shaxun</strain>
        <tissue evidence="10">Muscle</tissue>
    </source>
</reference>
<proteinExistence type="inferred from homology"/>
<organism evidence="10 11">
    <name type="scientific">Stichopus japonicus</name>
    <name type="common">Sea cucumber</name>
    <dbReference type="NCBI Taxonomy" id="307972"/>
    <lineage>
        <taxon>Eukaryota</taxon>
        <taxon>Metazoa</taxon>
        <taxon>Echinodermata</taxon>
        <taxon>Eleutherozoa</taxon>
        <taxon>Echinozoa</taxon>
        <taxon>Holothuroidea</taxon>
        <taxon>Aspidochirotacea</taxon>
        <taxon>Aspidochirotida</taxon>
        <taxon>Stichopodidae</taxon>
        <taxon>Apostichopus</taxon>
    </lineage>
</organism>
<dbReference type="EMBL" id="MRZV01000228">
    <property type="protein sequence ID" value="PIK54975.1"/>
    <property type="molecule type" value="Genomic_DNA"/>
</dbReference>
<dbReference type="AlphaFoldDB" id="A0A2G8L444"/>
<dbReference type="GO" id="GO:0001006">
    <property type="term" value="F:RNA polymerase III type 3 promoter sequence-specific DNA binding"/>
    <property type="evidence" value="ECO:0007669"/>
    <property type="project" value="TreeGrafter"/>
</dbReference>
<dbReference type="Proteomes" id="UP000230750">
    <property type="component" value="Unassembled WGS sequence"/>
</dbReference>
<dbReference type="SUPFAM" id="SSF47954">
    <property type="entry name" value="Cyclin-like"/>
    <property type="match status" value="1"/>
</dbReference>
<dbReference type="GO" id="GO:0008270">
    <property type="term" value="F:zinc ion binding"/>
    <property type="evidence" value="ECO:0007669"/>
    <property type="project" value="UniProtKB-KW"/>
</dbReference>
<evidence type="ECO:0000256" key="6">
    <source>
        <dbReference type="ARBA" id="ARBA00023015"/>
    </source>
</evidence>
<dbReference type="Pfam" id="PF21886">
    <property type="entry name" value="BRF2-like_C_cyclin_rpt"/>
    <property type="match status" value="1"/>
</dbReference>
<evidence type="ECO:0000256" key="4">
    <source>
        <dbReference type="ARBA" id="ARBA00022771"/>
    </source>
</evidence>
<keyword evidence="11" id="KW-1185">Reference proteome</keyword>
<dbReference type="GO" id="GO:0005634">
    <property type="term" value="C:nucleus"/>
    <property type="evidence" value="ECO:0007669"/>
    <property type="project" value="UniProtKB-SubCell"/>
</dbReference>
<evidence type="ECO:0000256" key="8">
    <source>
        <dbReference type="ARBA" id="ARBA00023242"/>
    </source>
</evidence>
<keyword evidence="8" id="KW-0539">Nucleus</keyword>
<gene>
    <name evidence="10" type="ORF">BSL78_08114</name>
</gene>
<dbReference type="PANTHER" id="PTHR11618:SF4">
    <property type="entry name" value="TRANSCRIPTION FACTOR IIIB 90 KDA SUBUNIT"/>
    <property type="match status" value="1"/>
</dbReference>
<keyword evidence="5" id="KW-0862">Zinc</keyword>
<keyword evidence="4" id="KW-0863">Zinc-finger</keyword>
<keyword evidence="6" id="KW-0805">Transcription regulation</keyword>
<evidence type="ECO:0000256" key="3">
    <source>
        <dbReference type="ARBA" id="ARBA00022723"/>
    </source>
</evidence>
<dbReference type="InterPro" id="IPR054078">
    <property type="entry name" value="BRF2-like_C"/>
</dbReference>
<feature type="domain" description="BRF2-like C-terminal" evidence="9">
    <location>
        <begin position="184"/>
        <end position="267"/>
    </location>
</feature>
<dbReference type="GO" id="GO:0000995">
    <property type="term" value="F:RNA polymerase III general transcription initiation factor activity"/>
    <property type="evidence" value="ECO:0007669"/>
    <property type="project" value="TreeGrafter"/>
</dbReference>
<dbReference type="GO" id="GO:0000126">
    <property type="term" value="C:transcription factor TFIIIB complex"/>
    <property type="evidence" value="ECO:0007669"/>
    <property type="project" value="TreeGrafter"/>
</dbReference>